<keyword evidence="2" id="KW-1185">Reference proteome</keyword>
<sequence>MARIILYLLSEMCYNVELLFCSPVGLKPGFFISLDLLPVVSFNYRGYDLLLFSFPDVSVFTSSHKFSLVVLDDKEELIGPPLLVHPWTDIRDQ</sequence>
<organism evidence="1 2">
    <name type="scientific">Daphnia galeata</name>
    <dbReference type="NCBI Taxonomy" id="27404"/>
    <lineage>
        <taxon>Eukaryota</taxon>
        <taxon>Metazoa</taxon>
        <taxon>Ecdysozoa</taxon>
        <taxon>Arthropoda</taxon>
        <taxon>Crustacea</taxon>
        <taxon>Branchiopoda</taxon>
        <taxon>Diplostraca</taxon>
        <taxon>Cladocera</taxon>
        <taxon>Anomopoda</taxon>
        <taxon>Daphniidae</taxon>
        <taxon>Daphnia</taxon>
    </lineage>
</organism>
<dbReference type="AlphaFoldDB" id="A0A8J2S0G8"/>
<dbReference type="EMBL" id="CAKKLH010000318">
    <property type="protein sequence ID" value="CAH0111883.1"/>
    <property type="molecule type" value="Genomic_DNA"/>
</dbReference>
<protein>
    <submittedName>
        <fullName evidence="1">Uncharacterized protein</fullName>
    </submittedName>
</protein>
<name>A0A8J2S0G8_9CRUS</name>
<gene>
    <name evidence="1" type="ORF">DGAL_LOCUS15540</name>
</gene>
<comment type="caution">
    <text evidence="1">The sequence shown here is derived from an EMBL/GenBank/DDBJ whole genome shotgun (WGS) entry which is preliminary data.</text>
</comment>
<dbReference type="Proteomes" id="UP000789390">
    <property type="component" value="Unassembled WGS sequence"/>
</dbReference>
<evidence type="ECO:0000313" key="1">
    <source>
        <dbReference type="EMBL" id="CAH0111883.1"/>
    </source>
</evidence>
<proteinExistence type="predicted"/>
<evidence type="ECO:0000313" key="2">
    <source>
        <dbReference type="Proteomes" id="UP000789390"/>
    </source>
</evidence>
<accession>A0A8J2S0G8</accession>
<reference evidence="1" key="1">
    <citation type="submission" date="2021-11" db="EMBL/GenBank/DDBJ databases">
        <authorList>
            <person name="Schell T."/>
        </authorList>
    </citation>
    <scope>NUCLEOTIDE SEQUENCE</scope>
    <source>
        <strain evidence="1">M5</strain>
    </source>
</reference>